<sequence>LSGSWDMKILEWDLNTGKTINLFNQSKGQISHIEYRPVGGVDLPINQGDDDMDSLFGDDEEDAKRQQEEHGSIKQDIEKILPVATQTGMATEIR</sequence>
<feature type="compositionally biased region" description="Basic and acidic residues" evidence="2">
    <location>
        <begin position="62"/>
        <end position="72"/>
    </location>
</feature>
<gene>
    <name evidence="4" type="ORF">WICPIJ_008673</name>
</gene>
<dbReference type="InterPro" id="IPR001680">
    <property type="entry name" value="WD40_rpt"/>
</dbReference>
<reference evidence="4" key="1">
    <citation type="journal article" date="2021" name="Open Biol.">
        <title>Shared evolutionary footprints suggest mitochondrial oxidative damage underlies multiple complex I losses in fungi.</title>
        <authorList>
            <person name="Schikora-Tamarit M.A."/>
            <person name="Marcet-Houben M."/>
            <person name="Nosek J."/>
            <person name="Gabaldon T."/>
        </authorList>
    </citation>
    <scope>NUCLEOTIDE SEQUENCE</scope>
    <source>
        <strain evidence="4">CBS2887</strain>
    </source>
</reference>
<evidence type="ECO:0000256" key="1">
    <source>
        <dbReference type="PROSITE-ProRule" id="PRU00221"/>
    </source>
</evidence>
<feature type="compositionally biased region" description="Acidic residues" evidence="2">
    <location>
        <begin position="48"/>
        <end position="61"/>
    </location>
</feature>
<dbReference type="InterPro" id="IPR057544">
    <property type="entry name" value="Beta-prop_SPT8"/>
</dbReference>
<accession>A0A9P8PXV5</accession>
<dbReference type="EMBL" id="JAEUBG010004997">
    <property type="protein sequence ID" value="KAH3679229.1"/>
    <property type="molecule type" value="Genomic_DNA"/>
</dbReference>
<feature type="repeat" description="WD" evidence="1">
    <location>
        <begin position="1"/>
        <end position="22"/>
    </location>
</feature>
<feature type="region of interest" description="Disordered" evidence="2">
    <location>
        <begin position="41"/>
        <end position="72"/>
    </location>
</feature>
<proteinExistence type="predicted"/>
<dbReference type="Proteomes" id="UP000774326">
    <property type="component" value="Unassembled WGS sequence"/>
</dbReference>
<dbReference type="OrthoDB" id="10260946at2759"/>
<dbReference type="Pfam" id="PF23798">
    <property type="entry name" value="Beta-prop_SPT8"/>
    <property type="match status" value="1"/>
</dbReference>
<evidence type="ECO:0000313" key="4">
    <source>
        <dbReference type="EMBL" id="KAH3679229.1"/>
    </source>
</evidence>
<evidence type="ECO:0000256" key="2">
    <source>
        <dbReference type="SAM" id="MobiDB-lite"/>
    </source>
</evidence>
<comment type="caution">
    <text evidence="4">The sequence shown here is derived from an EMBL/GenBank/DDBJ whole genome shotgun (WGS) entry which is preliminary data.</text>
</comment>
<evidence type="ECO:0000259" key="3">
    <source>
        <dbReference type="Pfam" id="PF23798"/>
    </source>
</evidence>
<dbReference type="AlphaFoldDB" id="A0A9P8PXV5"/>
<dbReference type="PROSITE" id="PS50082">
    <property type="entry name" value="WD_REPEATS_2"/>
    <property type="match status" value="1"/>
</dbReference>
<keyword evidence="1" id="KW-0853">WD repeat</keyword>
<organism evidence="4 5">
    <name type="scientific">Wickerhamomyces pijperi</name>
    <name type="common">Yeast</name>
    <name type="synonym">Pichia pijperi</name>
    <dbReference type="NCBI Taxonomy" id="599730"/>
    <lineage>
        <taxon>Eukaryota</taxon>
        <taxon>Fungi</taxon>
        <taxon>Dikarya</taxon>
        <taxon>Ascomycota</taxon>
        <taxon>Saccharomycotina</taxon>
        <taxon>Saccharomycetes</taxon>
        <taxon>Phaffomycetales</taxon>
        <taxon>Wickerhamomycetaceae</taxon>
        <taxon>Wickerhamomyces</taxon>
    </lineage>
</organism>
<name>A0A9P8PXV5_WICPI</name>
<feature type="non-terminal residue" evidence="4">
    <location>
        <position position="1"/>
    </location>
</feature>
<protein>
    <recommendedName>
        <fullName evidence="3">Transcription factor spt8 beta-propeller domain-containing protein</fullName>
    </recommendedName>
</protein>
<reference evidence="4" key="2">
    <citation type="submission" date="2021-01" db="EMBL/GenBank/DDBJ databases">
        <authorList>
            <person name="Schikora-Tamarit M.A."/>
        </authorList>
    </citation>
    <scope>NUCLEOTIDE SEQUENCE</scope>
    <source>
        <strain evidence="4">CBS2887</strain>
    </source>
</reference>
<feature type="non-terminal residue" evidence="4">
    <location>
        <position position="94"/>
    </location>
</feature>
<evidence type="ECO:0000313" key="5">
    <source>
        <dbReference type="Proteomes" id="UP000774326"/>
    </source>
</evidence>
<feature type="domain" description="Transcription factor spt8 beta-propeller" evidence="3">
    <location>
        <begin position="1"/>
        <end position="79"/>
    </location>
</feature>
<keyword evidence="5" id="KW-1185">Reference proteome</keyword>